<dbReference type="CDD" id="cd18785">
    <property type="entry name" value="SF2_C"/>
    <property type="match status" value="1"/>
</dbReference>
<dbReference type="Pfam" id="PF04851">
    <property type="entry name" value="ResIII"/>
    <property type="match status" value="1"/>
</dbReference>
<proteinExistence type="predicted"/>
<dbReference type="Pfam" id="PF00271">
    <property type="entry name" value="Helicase_C"/>
    <property type="match status" value="1"/>
</dbReference>
<dbReference type="EMBL" id="JBIALX010000038">
    <property type="protein sequence ID" value="MFF0458680.1"/>
    <property type="molecule type" value="Genomic_DNA"/>
</dbReference>
<dbReference type="PANTHER" id="PTHR47396:SF1">
    <property type="entry name" value="ATP-DEPENDENT HELICASE IRC3-RELATED"/>
    <property type="match status" value="1"/>
</dbReference>
<sequence length="1061" mass="117505">MSYTTLEVWAQPRSVAGNHVRQLLVPAGALKASTDGDKVWVANNFGRWPVVASKPSGEVGALTAEVPNAATDTAVVWHGDRDMMSPQRVQQSYKGAITFDSPPAPNTLRRPQLGALHSVLGYWQSGLTSPSIVVMPTGTGKTETMLAVLIAAQVERLLVVVPTAALRAQVASKFESLGVLQSSGIVSPAALRPVVGKLERRLTDPADASEIASLCNVIVATPQVLGACSPEALEAFYAQFSHLMVDEAHHSAARTWSEIITRFSTRPVVLFTATPFREDGKQLPGRTIFRFPLREAQAQDYFTHIDYEAVLSLTDTDSTLADKAIARLEADLAAGYDHILMARAKSKDRATTLLDLYTSKAPAHHPRLIHSGMGMKAKKEVLEALAGGTSRVVVCVDMLGEGFDLPELKIAALHDPKQSLGPMIQLVGRFTRTSTTRSIGTASVFVPRDPSVAWSPLRELLKEDADWNLMLRDITERVTEESERHSEFERTFSDVPEEVPIGLLEPKMSAVAYRTPDTEWWPEQALEHYGRERILGSTVATSADRSVAWFVLELNPKVRWGDVPTLPQVSYELIVTYFDSARRLLYINASELNGTYKELAMAIAGPDCEPIRGLSTFRVLADLDRLVPTNVGLLDSRDHFNRFSMHVGSDVVVGLERAEQQGKTQTHIAASGFDNGDRVTICAALSGRFWSLRAANSIKAWTTWCDHQGDKLINDSINLERLMDGFIRPIDVTSRDAVPFVLLGLEWPWDVIGGLTSSVRVTYLDRTYDLLDINFEVDEFDTVGPYKFSLATPAWRLPYQAEFVKDVGLTYAPRGTDDATISSRRDPIALATWINQNKPTLLLEGDRIITAQDRLLAARNDLEPFDRARLHPLRWSGVDLSVESQGPGRRADSIQAFMSKYVQTKHTFDVLIDDDRALEAADLVGLRVKASELHISLIHCKYSTEHSAGARVKDLYEVCGQAMRGGKWRRDGAKALFRHLERRIQRYVELHTVSPFDVGTLEDLYRIHEVIPQLKPRFHTIIAQPGLSAAAAGDDHLRLIAGADSYLWAVTRGTFDFYCSP</sequence>
<dbReference type="SMART" id="SM00490">
    <property type="entry name" value="HELICc"/>
    <property type="match status" value="1"/>
</dbReference>
<dbReference type="InterPro" id="IPR006935">
    <property type="entry name" value="Helicase/UvrB_N"/>
</dbReference>
<dbReference type="EC" id="3.6.4.-" evidence="3"/>
<dbReference type="InterPro" id="IPR027417">
    <property type="entry name" value="P-loop_NTPase"/>
</dbReference>
<dbReference type="PANTHER" id="PTHR47396">
    <property type="entry name" value="TYPE I RESTRICTION ENZYME ECOKI R PROTEIN"/>
    <property type="match status" value="1"/>
</dbReference>
<feature type="domain" description="Helicase C-terminal" evidence="2">
    <location>
        <begin position="320"/>
        <end position="496"/>
    </location>
</feature>
<dbReference type="PROSITE" id="PS51192">
    <property type="entry name" value="HELICASE_ATP_BIND_1"/>
    <property type="match status" value="1"/>
</dbReference>
<comment type="caution">
    <text evidence="3">The sequence shown here is derived from an EMBL/GenBank/DDBJ whole genome shotgun (WGS) entry which is preliminary data.</text>
</comment>
<feature type="domain" description="Helicase ATP-binding" evidence="1">
    <location>
        <begin position="132"/>
        <end position="293"/>
    </location>
</feature>
<protein>
    <submittedName>
        <fullName evidence="3">DEAD/DEAH box helicase</fullName>
        <ecNumber evidence="3">3.6.4.-</ecNumber>
    </submittedName>
</protein>
<dbReference type="SMART" id="SM00487">
    <property type="entry name" value="DEXDc"/>
    <property type="match status" value="1"/>
</dbReference>
<evidence type="ECO:0000259" key="2">
    <source>
        <dbReference type="PROSITE" id="PS51194"/>
    </source>
</evidence>
<dbReference type="CDD" id="cd17926">
    <property type="entry name" value="DEXHc_RE"/>
    <property type="match status" value="1"/>
</dbReference>
<evidence type="ECO:0000313" key="3">
    <source>
        <dbReference type="EMBL" id="MFF0458680.1"/>
    </source>
</evidence>
<dbReference type="GO" id="GO:0016787">
    <property type="term" value="F:hydrolase activity"/>
    <property type="evidence" value="ECO:0007669"/>
    <property type="project" value="UniProtKB-KW"/>
</dbReference>
<keyword evidence="3" id="KW-0547">Nucleotide-binding</keyword>
<dbReference type="SUPFAM" id="SSF52540">
    <property type="entry name" value="P-loop containing nucleoside triphosphate hydrolases"/>
    <property type="match status" value="1"/>
</dbReference>
<keyword evidence="3" id="KW-0378">Hydrolase</keyword>
<dbReference type="GO" id="GO:0004386">
    <property type="term" value="F:helicase activity"/>
    <property type="evidence" value="ECO:0007669"/>
    <property type="project" value="UniProtKB-KW"/>
</dbReference>
<keyword evidence="4" id="KW-1185">Reference proteome</keyword>
<dbReference type="InterPro" id="IPR050742">
    <property type="entry name" value="Helicase_Restrict-Modif_Enz"/>
</dbReference>
<dbReference type="RefSeq" id="WP_387256347.1">
    <property type="nucleotide sequence ID" value="NZ_JBIALX010000038.1"/>
</dbReference>
<dbReference type="Gene3D" id="3.40.50.300">
    <property type="entry name" value="P-loop containing nucleotide triphosphate hydrolases"/>
    <property type="match status" value="2"/>
</dbReference>
<reference evidence="3 4" key="1">
    <citation type="submission" date="2024-10" db="EMBL/GenBank/DDBJ databases">
        <title>The Natural Products Discovery Center: Release of the First 8490 Sequenced Strains for Exploring Actinobacteria Biosynthetic Diversity.</title>
        <authorList>
            <person name="Kalkreuter E."/>
            <person name="Kautsar S.A."/>
            <person name="Yang D."/>
            <person name="Bader C.D."/>
            <person name="Teijaro C.N."/>
            <person name="Fluegel L."/>
            <person name="Davis C.M."/>
            <person name="Simpson J.R."/>
            <person name="Lauterbach L."/>
            <person name="Steele A.D."/>
            <person name="Gui C."/>
            <person name="Meng S."/>
            <person name="Li G."/>
            <person name="Viehrig K."/>
            <person name="Ye F."/>
            <person name="Su P."/>
            <person name="Kiefer A.F."/>
            <person name="Nichols A."/>
            <person name="Cepeda A.J."/>
            <person name="Yan W."/>
            <person name="Fan B."/>
            <person name="Jiang Y."/>
            <person name="Adhikari A."/>
            <person name="Zheng C.-J."/>
            <person name="Schuster L."/>
            <person name="Cowan T.M."/>
            <person name="Smanski M.J."/>
            <person name="Chevrette M.G."/>
            <person name="De Carvalho L.P.S."/>
            <person name="Shen B."/>
        </authorList>
    </citation>
    <scope>NUCLEOTIDE SEQUENCE [LARGE SCALE GENOMIC DNA]</scope>
    <source>
        <strain evidence="3 4">NPDC004550</strain>
    </source>
</reference>
<evidence type="ECO:0000259" key="1">
    <source>
        <dbReference type="PROSITE" id="PS51192"/>
    </source>
</evidence>
<dbReference type="Proteomes" id="UP001601521">
    <property type="component" value="Unassembled WGS sequence"/>
</dbReference>
<dbReference type="InterPro" id="IPR014001">
    <property type="entry name" value="Helicase_ATP-bd"/>
</dbReference>
<dbReference type="PROSITE" id="PS51194">
    <property type="entry name" value="HELICASE_CTER"/>
    <property type="match status" value="1"/>
</dbReference>
<name>A0ABW6NU64_9NOCA</name>
<organism evidence="3 4">
    <name type="scientific">Nocardia africana</name>
    <dbReference type="NCBI Taxonomy" id="134964"/>
    <lineage>
        <taxon>Bacteria</taxon>
        <taxon>Bacillati</taxon>
        <taxon>Actinomycetota</taxon>
        <taxon>Actinomycetes</taxon>
        <taxon>Mycobacteriales</taxon>
        <taxon>Nocardiaceae</taxon>
        <taxon>Nocardia</taxon>
    </lineage>
</organism>
<evidence type="ECO:0000313" key="4">
    <source>
        <dbReference type="Proteomes" id="UP001601521"/>
    </source>
</evidence>
<keyword evidence="3" id="KW-0067">ATP-binding</keyword>
<keyword evidence="3" id="KW-0347">Helicase</keyword>
<accession>A0ABW6NU64</accession>
<gene>
    <name evidence="3" type="ORF">ACFYTH_35510</name>
</gene>
<dbReference type="InterPro" id="IPR001650">
    <property type="entry name" value="Helicase_C-like"/>
</dbReference>